<name>A0AAN7QCR6_9MYRT</name>
<organism evidence="1 2">
    <name type="scientific">Trapa incisa</name>
    <dbReference type="NCBI Taxonomy" id="236973"/>
    <lineage>
        <taxon>Eukaryota</taxon>
        <taxon>Viridiplantae</taxon>
        <taxon>Streptophyta</taxon>
        <taxon>Embryophyta</taxon>
        <taxon>Tracheophyta</taxon>
        <taxon>Spermatophyta</taxon>
        <taxon>Magnoliopsida</taxon>
        <taxon>eudicotyledons</taxon>
        <taxon>Gunneridae</taxon>
        <taxon>Pentapetalae</taxon>
        <taxon>rosids</taxon>
        <taxon>malvids</taxon>
        <taxon>Myrtales</taxon>
        <taxon>Lythraceae</taxon>
        <taxon>Trapa</taxon>
    </lineage>
</organism>
<gene>
    <name evidence="1" type="ORF">SAY87_013152</name>
</gene>
<dbReference type="Proteomes" id="UP001345219">
    <property type="component" value="Chromosome 11"/>
</dbReference>
<comment type="caution">
    <text evidence="1">The sequence shown here is derived from an EMBL/GenBank/DDBJ whole genome shotgun (WGS) entry which is preliminary data.</text>
</comment>
<evidence type="ECO:0000313" key="1">
    <source>
        <dbReference type="EMBL" id="KAK4763714.1"/>
    </source>
</evidence>
<reference evidence="1 2" key="1">
    <citation type="journal article" date="2023" name="Hortic Res">
        <title>Pangenome of water caltrop reveals structural variations and asymmetric subgenome divergence after allopolyploidization.</title>
        <authorList>
            <person name="Zhang X."/>
            <person name="Chen Y."/>
            <person name="Wang L."/>
            <person name="Yuan Y."/>
            <person name="Fang M."/>
            <person name="Shi L."/>
            <person name="Lu R."/>
            <person name="Comes H.P."/>
            <person name="Ma Y."/>
            <person name="Chen Y."/>
            <person name="Huang G."/>
            <person name="Zhou Y."/>
            <person name="Zheng Z."/>
            <person name="Qiu Y."/>
        </authorList>
    </citation>
    <scope>NUCLEOTIDE SEQUENCE [LARGE SCALE GENOMIC DNA]</scope>
    <source>
        <tissue evidence="1">Roots</tissue>
    </source>
</reference>
<dbReference type="EMBL" id="JAXIOK010000008">
    <property type="protein sequence ID" value="KAK4763714.1"/>
    <property type="molecule type" value="Genomic_DNA"/>
</dbReference>
<keyword evidence="2" id="KW-1185">Reference proteome</keyword>
<protein>
    <submittedName>
        <fullName evidence="1">Uncharacterized protein</fullName>
    </submittedName>
</protein>
<evidence type="ECO:0000313" key="2">
    <source>
        <dbReference type="Proteomes" id="UP001345219"/>
    </source>
</evidence>
<proteinExistence type="predicted"/>
<sequence>MDRPPTASSSTGKCWENMGGLSNQAMAFTHLRNLNPQLHKIKAAEREREREREQSNSKEQRWALGNFLQVVAKNLDVLALCVGSQDQHSALMTTYRYTEEVVPASKKPISLPRCQSLLCTAIELVICC</sequence>
<accession>A0AAN7QCR6</accession>
<dbReference type="AlphaFoldDB" id="A0AAN7QCR6"/>